<dbReference type="Proteomes" id="UP000198888">
    <property type="component" value="Unassembled WGS sequence"/>
</dbReference>
<dbReference type="KEGG" id="hae:halTADL_1440"/>
<dbReference type="EMBL" id="FNYR01000047">
    <property type="protein sequence ID" value="SEJ32398.1"/>
    <property type="molecule type" value="Genomic_DNA"/>
</dbReference>
<gene>
    <name evidence="1" type="ORF">SAMN05444271_14714</name>
</gene>
<evidence type="ECO:0000313" key="2">
    <source>
        <dbReference type="Proteomes" id="UP000198888"/>
    </source>
</evidence>
<accession>A0A1H6XTI7</accession>
<accession>A0A2H4Q1G0</accession>
<dbReference type="OrthoDB" id="345508at2157"/>
<protein>
    <recommendedName>
        <fullName evidence="3">Restriction endonuclease</fullName>
    </recommendedName>
</protein>
<keyword evidence="2" id="KW-1185">Reference proteome</keyword>
<dbReference type="AlphaFoldDB" id="A0A1H6XTI7"/>
<evidence type="ECO:0008006" key="3">
    <source>
        <dbReference type="Google" id="ProtNLM"/>
    </source>
</evidence>
<organism evidence="1 2">
    <name type="scientific">Halohasta litchfieldiae</name>
    <dbReference type="NCBI Taxonomy" id="1073996"/>
    <lineage>
        <taxon>Archaea</taxon>
        <taxon>Methanobacteriati</taxon>
        <taxon>Methanobacteriota</taxon>
        <taxon>Stenosarchaea group</taxon>
        <taxon>Halobacteria</taxon>
        <taxon>Halobacteriales</taxon>
        <taxon>Haloferacaceae</taxon>
        <taxon>Halohasta</taxon>
    </lineage>
</organism>
<sequence>MQLSRKQQGGLLAGGGLVGAAVVSWLTSDSEPKHDELLEQTYNAVDDATDDSVAIGAEHGVGDGEGTRDIDGINGWPDMAVTGFGVSSLLVEVESSDALAEKPEKVIEQVDGFQKNGYRRVIVVHSSLVDAAEELVDEINGKVHVKTPKRVIDLL</sequence>
<dbReference type="GeneID" id="35002244"/>
<proteinExistence type="predicted"/>
<evidence type="ECO:0000313" key="1">
    <source>
        <dbReference type="EMBL" id="SEJ32398.1"/>
    </source>
</evidence>
<reference evidence="1 2" key="1">
    <citation type="submission" date="2016-10" db="EMBL/GenBank/DDBJ databases">
        <authorList>
            <person name="de Groot N.N."/>
        </authorList>
    </citation>
    <scope>NUCLEOTIDE SEQUENCE [LARGE SCALE GENOMIC DNA]</scope>
    <source>
        <strain evidence="1 2">DSM 22187</strain>
    </source>
</reference>
<dbReference type="RefSeq" id="WP_089673826.1">
    <property type="nucleotide sequence ID" value="NZ_CP024845.1"/>
</dbReference>
<name>A0A1H6XTI7_9EURY</name>